<gene>
    <name evidence="1" type="ORF">QS748_11380</name>
</gene>
<dbReference type="AlphaFoldDB" id="A0AA90NVD3"/>
<name>A0AA90NVD3_9GAMM</name>
<evidence type="ECO:0000313" key="2">
    <source>
        <dbReference type="Proteomes" id="UP001178148"/>
    </source>
</evidence>
<comment type="caution">
    <text evidence="1">The sequence shown here is derived from an EMBL/GenBank/DDBJ whole genome shotgun (WGS) entry which is preliminary data.</text>
</comment>
<sequence>MHRYNKTVTMELKHCNLGSYDAEEAHRNSLQKRKTVIKCAQSTNAVSGQAKSSLGLGFILEQIAGCMKL</sequence>
<reference evidence="1 2" key="1">
    <citation type="journal article" date="2023" name="bioRxiv">
        <title>An intranuclear bacterial parasite of deep-sea mussels expresses apoptosis inhibitors acquired from its host.</title>
        <authorList>
            <person name="Gonzalez Porras M.A."/>
            <person name="Assie A."/>
            <person name="Tietjen M."/>
            <person name="Violette M."/>
            <person name="Kleiner M."/>
            <person name="Gruber-Vodicka H."/>
            <person name="Dubilier N."/>
            <person name="Leisch N."/>
        </authorList>
    </citation>
    <scope>NUCLEOTIDE SEQUENCE [LARGE SCALE GENOMIC DNA]</scope>
    <source>
        <strain evidence="1">IAP13</strain>
    </source>
</reference>
<protein>
    <submittedName>
        <fullName evidence="1">Uncharacterized protein</fullName>
    </submittedName>
</protein>
<dbReference type="EMBL" id="JASXSV010000020">
    <property type="protein sequence ID" value="MDP0589747.1"/>
    <property type="molecule type" value="Genomic_DNA"/>
</dbReference>
<proteinExistence type="predicted"/>
<keyword evidence="2" id="KW-1185">Reference proteome</keyword>
<evidence type="ECO:0000313" key="1">
    <source>
        <dbReference type="EMBL" id="MDP0589747.1"/>
    </source>
</evidence>
<accession>A0AA90NVD3</accession>
<organism evidence="1 2">
    <name type="scientific">Candidatus Endonucleibacter bathymodioli</name>
    <dbReference type="NCBI Taxonomy" id="539814"/>
    <lineage>
        <taxon>Bacteria</taxon>
        <taxon>Pseudomonadati</taxon>
        <taxon>Pseudomonadota</taxon>
        <taxon>Gammaproteobacteria</taxon>
        <taxon>Oceanospirillales</taxon>
        <taxon>Endozoicomonadaceae</taxon>
        <taxon>Candidatus Endonucleibacter</taxon>
    </lineage>
</organism>
<dbReference type="Proteomes" id="UP001178148">
    <property type="component" value="Unassembled WGS sequence"/>
</dbReference>